<evidence type="ECO:0000256" key="1">
    <source>
        <dbReference type="SAM" id="MobiDB-lite"/>
    </source>
</evidence>
<accession>A0ABR0YAC9</accession>
<keyword evidence="3" id="KW-0732">Signal</keyword>
<dbReference type="Proteomes" id="UP001369086">
    <property type="component" value="Unassembled WGS sequence"/>
</dbReference>
<reference evidence="5 6" key="1">
    <citation type="submission" date="2021-05" db="EMBL/GenBank/DDBJ databases">
        <authorList>
            <person name="Zahm M."/>
            <person name="Klopp C."/>
            <person name="Cabau C."/>
            <person name="Kuhl H."/>
            <person name="Suciu R."/>
            <person name="Ciorpac M."/>
            <person name="Holostenco D."/>
            <person name="Gessner J."/>
            <person name="Wuertz S."/>
            <person name="Hohne C."/>
            <person name="Stock M."/>
            <person name="Gislard M."/>
            <person name="Lluch J."/>
            <person name="Milhes M."/>
            <person name="Lampietro C."/>
            <person name="Lopez Roques C."/>
            <person name="Donnadieu C."/>
            <person name="Du K."/>
            <person name="Schartl M."/>
            <person name="Guiguen Y."/>
        </authorList>
    </citation>
    <scope>NUCLEOTIDE SEQUENCE [LARGE SCALE GENOMIC DNA]</scope>
    <source>
        <strain evidence="5">Hh-F2</strain>
        <tissue evidence="5">Blood</tissue>
    </source>
</reference>
<evidence type="ECO:0000256" key="2">
    <source>
        <dbReference type="SAM" id="Phobius"/>
    </source>
</evidence>
<dbReference type="InterPro" id="IPR013783">
    <property type="entry name" value="Ig-like_fold"/>
</dbReference>
<dbReference type="Pfam" id="PF07686">
    <property type="entry name" value="V-set"/>
    <property type="match status" value="2"/>
</dbReference>
<dbReference type="PROSITE" id="PS50835">
    <property type="entry name" value="IG_LIKE"/>
    <property type="match status" value="4"/>
</dbReference>
<evidence type="ECO:0000313" key="6">
    <source>
        <dbReference type="Proteomes" id="UP001369086"/>
    </source>
</evidence>
<keyword evidence="2" id="KW-0472">Membrane</keyword>
<feature type="chain" id="PRO_5045986889" description="Ig-like domain-containing protein" evidence="3">
    <location>
        <begin position="21"/>
        <end position="524"/>
    </location>
</feature>
<keyword evidence="6" id="KW-1185">Reference proteome</keyword>
<sequence length="524" mass="57747">MEKQLCDLLVRLILLTWGFGAGVAGLDRYSSLGETVTLPCMRFQEYENSFIYWIFSQRSETASELASGGKITVKQPERAARLEVLPDSSLRIHHLHTEDAGQYECQQYVNGNYHAGGTPVVLNLLTITADPGRDLKRGTALALQCTLVCNGGIVYCSSGPDNVELTWVDDEGTALQGDRFKITPSRTHSTLSLELQKSDHDRRWRCNLTEGGEVKASYSYTTTLTGEDVYSTVGRFIHFPCAKTAQPEAGQQLIWSFQRSGTTSWKTLFTFRPSGNILTNAEEVDKNRLAMAVNTSLLIRSVQTADSGLYRCSQHKDSNLQKHLQVLVLNVLSGNADRISPLQAGSNVTLTCSLTCGFVCPPAKLLWSDSNGSSLQGSAREGFLIRSNITSSQLFVTGLQSSEQIRCSVEEERKQRVYLQYLIQVSAPENLVLIATASAAAIALLIVLILAIAFCVWKRRRSDSDNHVQDEELTKESVSEIPAQVTGGAEENYSSIQFNNEGRGPERRQAPAEESNGVIYSAIR</sequence>
<feature type="domain" description="Ig-like" evidence="4">
    <location>
        <begin position="119"/>
        <end position="225"/>
    </location>
</feature>
<feature type="domain" description="Ig-like" evidence="4">
    <location>
        <begin position="345"/>
        <end position="418"/>
    </location>
</feature>
<evidence type="ECO:0000256" key="3">
    <source>
        <dbReference type="SAM" id="SignalP"/>
    </source>
</evidence>
<protein>
    <recommendedName>
        <fullName evidence="4">Ig-like domain-containing protein</fullName>
    </recommendedName>
</protein>
<dbReference type="Gene3D" id="2.60.40.10">
    <property type="entry name" value="Immunoglobulins"/>
    <property type="match status" value="2"/>
</dbReference>
<dbReference type="InterPro" id="IPR003599">
    <property type="entry name" value="Ig_sub"/>
</dbReference>
<organism evidence="5 6">
    <name type="scientific">Huso huso</name>
    <name type="common">Beluga</name>
    <name type="synonym">Acipenser huso</name>
    <dbReference type="NCBI Taxonomy" id="61971"/>
    <lineage>
        <taxon>Eukaryota</taxon>
        <taxon>Metazoa</taxon>
        <taxon>Chordata</taxon>
        <taxon>Craniata</taxon>
        <taxon>Vertebrata</taxon>
        <taxon>Euteleostomi</taxon>
        <taxon>Actinopterygii</taxon>
        <taxon>Chondrostei</taxon>
        <taxon>Acipenseriformes</taxon>
        <taxon>Acipenseridae</taxon>
        <taxon>Huso</taxon>
    </lineage>
</organism>
<comment type="caution">
    <text evidence="5">The sequence shown here is derived from an EMBL/GenBank/DDBJ whole genome shotgun (WGS) entry which is preliminary data.</text>
</comment>
<evidence type="ECO:0000259" key="4">
    <source>
        <dbReference type="PROSITE" id="PS50835"/>
    </source>
</evidence>
<dbReference type="InterPro" id="IPR013106">
    <property type="entry name" value="Ig_V-set"/>
</dbReference>
<gene>
    <name evidence="5" type="ORF">HHUSO_G31897</name>
</gene>
<dbReference type="PANTHER" id="PTHR11422">
    <property type="entry name" value="T-CELL SURFACE GLYCOPROTEIN CD4"/>
    <property type="match status" value="1"/>
</dbReference>
<dbReference type="InterPro" id="IPR036179">
    <property type="entry name" value="Ig-like_dom_sf"/>
</dbReference>
<keyword evidence="2" id="KW-1133">Transmembrane helix</keyword>
<evidence type="ECO:0000313" key="5">
    <source>
        <dbReference type="EMBL" id="KAK6469586.1"/>
    </source>
</evidence>
<feature type="signal peptide" evidence="3">
    <location>
        <begin position="1"/>
        <end position="20"/>
    </location>
</feature>
<keyword evidence="2" id="KW-0812">Transmembrane</keyword>
<feature type="transmembrane region" description="Helical" evidence="2">
    <location>
        <begin position="431"/>
        <end position="457"/>
    </location>
</feature>
<proteinExistence type="predicted"/>
<dbReference type="SMART" id="SM00409">
    <property type="entry name" value="IG"/>
    <property type="match status" value="3"/>
</dbReference>
<name>A0ABR0YAC9_HUSHU</name>
<feature type="region of interest" description="Disordered" evidence="1">
    <location>
        <begin position="466"/>
        <end position="524"/>
    </location>
</feature>
<feature type="domain" description="Ig-like" evidence="4">
    <location>
        <begin position="234"/>
        <end position="312"/>
    </location>
</feature>
<dbReference type="SUPFAM" id="SSF48726">
    <property type="entry name" value="Immunoglobulin"/>
    <property type="match status" value="3"/>
</dbReference>
<dbReference type="PANTHER" id="PTHR11422:SF5">
    <property type="entry name" value="DIVERSE IMMUNOGLOBULIN DOMAIN-CONTAINING PROTEIN 1.1 ISOFORM X1-RELATED"/>
    <property type="match status" value="1"/>
</dbReference>
<feature type="domain" description="Ig-like" evidence="4">
    <location>
        <begin position="33"/>
        <end position="106"/>
    </location>
</feature>
<dbReference type="InterPro" id="IPR007110">
    <property type="entry name" value="Ig-like_dom"/>
</dbReference>
<feature type="compositionally biased region" description="Basic and acidic residues" evidence="1">
    <location>
        <begin position="466"/>
        <end position="478"/>
    </location>
</feature>
<dbReference type="EMBL" id="JAHFZB010000038">
    <property type="protein sequence ID" value="KAK6469586.1"/>
    <property type="molecule type" value="Genomic_DNA"/>
</dbReference>